<reference evidence="7 8" key="1">
    <citation type="submission" date="2022-12" db="EMBL/GenBank/DDBJ databases">
        <title>Draft genome sequence of Paenibacillus sp. dW9.</title>
        <authorList>
            <person name="Choi E.-W."/>
            <person name="Kim D.-U."/>
        </authorList>
    </citation>
    <scope>NUCLEOTIDE SEQUENCE [LARGE SCALE GENOMIC DNA]</scope>
    <source>
        <strain evidence="8">dW9</strain>
    </source>
</reference>
<evidence type="ECO:0000256" key="2">
    <source>
        <dbReference type="ARBA" id="ARBA00022670"/>
    </source>
</evidence>
<evidence type="ECO:0000256" key="5">
    <source>
        <dbReference type="SAM" id="SignalP"/>
    </source>
</evidence>
<comment type="similarity">
    <text evidence="1">Belongs to the peptidase C40 family.</text>
</comment>
<dbReference type="InterPro" id="IPR051202">
    <property type="entry name" value="Peptidase_C40"/>
</dbReference>
<sequence>MMNHLTFNRVSKFGTAALLSMTLMLAGAPLAPAKTAQAASVTSSKAQTIIATAETYMHRPYRFGSPTGSTSTFDCSSFVWTAFHSQGIDLPRSSSQMSKVGQYVSKSQLQPGDLVFFYSPIHHVGIYIGGGKVIHTFGKPGVTISDINSGWWNNNYTTARRVL</sequence>
<dbReference type="Proteomes" id="UP001527882">
    <property type="component" value="Unassembled WGS sequence"/>
</dbReference>
<accession>A0ABT4QGL6</accession>
<organism evidence="7 8">
    <name type="scientific">Paenibacillus gyeongsangnamensis</name>
    <dbReference type="NCBI Taxonomy" id="3388067"/>
    <lineage>
        <taxon>Bacteria</taxon>
        <taxon>Bacillati</taxon>
        <taxon>Bacillota</taxon>
        <taxon>Bacilli</taxon>
        <taxon>Bacillales</taxon>
        <taxon>Paenibacillaceae</taxon>
        <taxon>Paenibacillus</taxon>
    </lineage>
</organism>
<keyword evidence="2" id="KW-0645">Protease</keyword>
<dbReference type="PANTHER" id="PTHR47053">
    <property type="entry name" value="MUREIN DD-ENDOPEPTIDASE MEPH-RELATED"/>
    <property type="match status" value="1"/>
</dbReference>
<dbReference type="InterPro" id="IPR038765">
    <property type="entry name" value="Papain-like_cys_pep_sf"/>
</dbReference>
<evidence type="ECO:0000259" key="6">
    <source>
        <dbReference type="PROSITE" id="PS51935"/>
    </source>
</evidence>
<dbReference type="EMBL" id="JAQAGZ010000020">
    <property type="protein sequence ID" value="MCZ8515999.1"/>
    <property type="molecule type" value="Genomic_DNA"/>
</dbReference>
<dbReference type="Pfam" id="PF00877">
    <property type="entry name" value="NLPC_P60"/>
    <property type="match status" value="1"/>
</dbReference>
<proteinExistence type="inferred from homology"/>
<feature type="chain" id="PRO_5045840131" evidence="5">
    <location>
        <begin position="39"/>
        <end position="163"/>
    </location>
</feature>
<dbReference type="PANTHER" id="PTHR47053:SF1">
    <property type="entry name" value="MUREIN DD-ENDOPEPTIDASE MEPH-RELATED"/>
    <property type="match status" value="1"/>
</dbReference>
<evidence type="ECO:0000313" key="8">
    <source>
        <dbReference type="Proteomes" id="UP001527882"/>
    </source>
</evidence>
<evidence type="ECO:0000256" key="1">
    <source>
        <dbReference type="ARBA" id="ARBA00007074"/>
    </source>
</evidence>
<evidence type="ECO:0000256" key="3">
    <source>
        <dbReference type="ARBA" id="ARBA00022801"/>
    </source>
</evidence>
<feature type="domain" description="NlpC/P60" evidence="6">
    <location>
        <begin position="43"/>
        <end position="163"/>
    </location>
</feature>
<keyword evidence="8" id="KW-1185">Reference proteome</keyword>
<dbReference type="RefSeq" id="WP_269884526.1">
    <property type="nucleotide sequence ID" value="NZ_JAQAGZ010000020.1"/>
</dbReference>
<comment type="caution">
    <text evidence="7">The sequence shown here is derived from an EMBL/GenBank/DDBJ whole genome shotgun (WGS) entry which is preliminary data.</text>
</comment>
<keyword evidence="4" id="KW-0788">Thiol protease</keyword>
<evidence type="ECO:0000256" key="4">
    <source>
        <dbReference type="ARBA" id="ARBA00022807"/>
    </source>
</evidence>
<feature type="signal peptide" evidence="5">
    <location>
        <begin position="1"/>
        <end position="38"/>
    </location>
</feature>
<name>A0ABT4QGL6_9BACL</name>
<dbReference type="Gene3D" id="3.90.1720.10">
    <property type="entry name" value="endopeptidase domain like (from Nostoc punctiforme)"/>
    <property type="match status" value="1"/>
</dbReference>
<keyword evidence="5" id="KW-0732">Signal</keyword>
<dbReference type="PROSITE" id="PS51935">
    <property type="entry name" value="NLPC_P60"/>
    <property type="match status" value="1"/>
</dbReference>
<dbReference type="SUPFAM" id="SSF54001">
    <property type="entry name" value="Cysteine proteinases"/>
    <property type="match status" value="1"/>
</dbReference>
<keyword evidence="3" id="KW-0378">Hydrolase</keyword>
<dbReference type="InterPro" id="IPR000064">
    <property type="entry name" value="NLP_P60_dom"/>
</dbReference>
<protein>
    <submittedName>
        <fullName evidence="7">C40 family peptidase</fullName>
    </submittedName>
</protein>
<evidence type="ECO:0000313" key="7">
    <source>
        <dbReference type="EMBL" id="MCZ8515999.1"/>
    </source>
</evidence>
<gene>
    <name evidence="7" type="ORF">O9H85_27080</name>
</gene>